<gene>
    <name evidence="8" type="ORF">MYAER_2753</name>
</gene>
<dbReference type="RefSeq" id="WP_002732388.1">
    <property type="nucleotide sequence ID" value="NZ_CP011304.1"/>
</dbReference>
<dbReference type="SUPFAM" id="SSF54786">
    <property type="entry name" value="YcfA/nrd intein domain"/>
    <property type="match status" value="1"/>
</dbReference>
<keyword evidence="5" id="KW-0378">Hydrolase</keyword>
<dbReference type="GeneID" id="66705220"/>
<organism evidence="8 9">
    <name type="scientific">Microcystis aeruginosa NIES-2549</name>
    <dbReference type="NCBI Taxonomy" id="1641812"/>
    <lineage>
        <taxon>Bacteria</taxon>
        <taxon>Bacillati</taxon>
        <taxon>Cyanobacteriota</taxon>
        <taxon>Cyanophyceae</taxon>
        <taxon>Oscillatoriophycideae</taxon>
        <taxon>Chroococcales</taxon>
        <taxon>Microcystaceae</taxon>
        <taxon>Microcystis</taxon>
    </lineage>
</organism>
<dbReference type="InterPro" id="IPR012933">
    <property type="entry name" value="HicA_mRNA_interferase"/>
</dbReference>
<accession>A0A0F6RMA8</accession>
<keyword evidence="4" id="KW-0255">Endonuclease</keyword>
<proteinExistence type="inferred from homology"/>
<keyword evidence="3" id="KW-0540">Nuclease</keyword>
<dbReference type="GO" id="GO:0003729">
    <property type="term" value="F:mRNA binding"/>
    <property type="evidence" value="ECO:0007669"/>
    <property type="project" value="InterPro"/>
</dbReference>
<dbReference type="GO" id="GO:0016787">
    <property type="term" value="F:hydrolase activity"/>
    <property type="evidence" value="ECO:0007669"/>
    <property type="project" value="UniProtKB-KW"/>
</dbReference>
<reference evidence="8 9" key="1">
    <citation type="journal article" date="2015" name="Genome Announc.">
        <title>Complete Genome Sequence of Microcystis aeruginosa NIES-2549, a Bloom-Forming Cyanobacterium from Lake Kasumigaura, Japan.</title>
        <authorList>
            <person name="Yamaguchi H."/>
            <person name="Suzuki S."/>
            <person name="Tanabe Y."/>
            <person name="Osana Y."/>
            <person name="Shimura Y."/>
            <person name="Ishida K."/>
            <person name="Kawachi M."/>
        </authorList>
    </citation>
    <scope>NUCLEOTIDE SEQUENCE [LARGE SCALE GENOMIC DNA]</scope>
    <source>
        <strain evidence="8 9">NIES-2549</strain>
    </source>
</reference>
<comment type="similarity">
    <text evidence="1">Belongs to the HicA mRNA interferase family.</text>
</comment>
<dbReference type="Proteomes" id="UP000034103">
    <property type="component" value="Chromosome"/>
</dbReference>
<keyword evidence="2" id="KW-1277">Toxin-antitoxin system</keyword>
<dbReference type="PATRIC" id="fig|1641812.3.peg.2849"/>
<dbReference type="AlphaFoldDB" id="A0A0F6RMA8"/>
<dbReference type="HOGENOM" id="CLU_164851_9_0_3"/>
<dbReference type="InterPro" id="IPR038570">
    <property type="entry name" value="HicA_sf"/>
</dbReference>
<evidence type="ECO:0000256" key="3">
    <source>
        <dbReference type="ARBA" id="ARBA00022722"/>
    </source>
</evidence>
<evidence type="ECO:0000256" key="5">
    <source>
        <dbReference type="ARBA" id="ARBA00022801"/>
    </source>
</evidence>
<keyword evidence="7" id="KW-0346">Stress response</keyword>
<dbReference type="GO" id="GO:0004519">
    <property type="term" value="F:endonuclease activity"/>
    <property type="evidence" value="ECO:0007669"/>
    <property type="project" value="UniProtKB-KW"/>
</dbReference>
<dbReference type="Gene3D" id="3.30.920.30">
    <property type="entry name" value="Hypothetical protein"/>
    <property type="match status" value="1"/>
</dbReference>
<dbReference type="EMBL" id="CP011304">
    <property type="protein sequence ID" value="AKE65093.1"/>
    <property type="molecule type" value="Genomic_DNA"/>
</dbReference>
<dbReference type="Pfam" id="PF07927">
    <property type="entry name" value="HicA_toxin"/>
    <property type="match status" value="1"/>
</dbReference>
<evidence type="ECO:0000313" key="9">
    <source>
        <dbReference type="Proteomes" id="UP000034103"/>
    </source>
</evidence>
<protein>
    <recommendedName>
        <fullName evidence="10">YcfA family protein</fullName>
    </recommendedName>
</protein>
<evidence type="ECO:0000256" key="7">
    <source>
        <dbReference type="ARBA" id="ARBA00023016"/>
    </source>
</evidence>
<evidence type="ECO:0000256" key="6">
    <source>
        <dbReference type="ARBA" id="ARBA00022884"/>
    </source>
</evidence>
<keyword evidence="6" id="KW-0694">RNA-binding</keyword>
<name>A0A0F6RMA8_MICAE</name>
<sequence>MPPFAPIKRKELIRQLRKLGFSGPLVGGNHQYMVQGKLKIWIPNPHQGDISKSLLAKILQQANISREEWEKLR</sequence>
<evidence type="ECO:0000256" key="4">
    <source>
        <dbReference type="ARBA" id="ARBA00022759"/>
    </source>
</evidence>
<evidence type="ECO:0000313" key="8">
    <source>
        <dbReference type="EMBL" id="AKE65093.1"/>
    </source>
</evidence>
<evidence type="ECO:0008006" key="10">
    <source>
        <dbReference type="Google" id="ProtNLM"/>
    </source>
</evidence>
<evidence type="ECO:0000256" key="2">
    <source>
        <dbReference type="ARBA" id="ARBA00022649"/>
    </source>
</evidence>
<evidence type="ECO:0000256" key="1">
    <source>
        <dbReference type="ARBA" id="ARBA00006620"/>
    </source>
</evidence>